<dbReference type="Proteomes" id="UP000218209">
    <property type="component" value="Unassembled WGS sequence"/>
</dbReference>
<evidence type="ECO:0000256" key="1">
    <source>
        <dbReference type="SAM" id="MobiDB-lite"/>
    </source>
</evidence>
<organism evidence="2 3">
    <name type="scientific">Porphyra umbilicalis</name>
    <name type="common">Purple laver</name>
    <name type="synonym">Red alga</name>
    <dbReference type="NCBI Taxonomy" id="2786"/>
    <lineage>
        <taxon>Eukaryota</taxon>
        <taxon>Rhodophyta</taxon>
        <taxon>Bangiophyceae</taxon>
        <taxon>Bangiales</taxon>
        <taxon>Bangiaceae</taxon>
        <taxon>Porphyra</taxon>
    </lineage>
</organism>
<dbReference type="SUPFAM" id="SSF75011">
    <property type="entry name" value="3-carboxy-cis,cis-mucoante lactonizing enzyme"/>
    <property type="match status" value="1"/>
</dbReference>
<dbReference type="EMBL" id="KV918825">
    <property type="protein sequence ID" value="OSX77895.1"/>
    <property type="molecule type" value="Genomic_DNA"/>
</dbReference>
<feature type="region of interest" description="Disordered" evidence="1">
    <location>
        <begin position="1"/>
        <end position="34"/>
    </location>
</feature>
<dbReference type="Gene3D" id="2.120.10.30">
    <property type="entry name" value="TolB, C-terminal domain"/>
    <property type="match status" value="3"/>
</dbReference>
<dbReference type="AlphaFoldDB" id="A0A1X6PAY5"/>
<proteinExistence type="predicted"/>
<gene>
    <name evidence="2" type="ORF">BU14_0129s0011</name>
</gene>
<dbReference type="OrthoDB" id="2886at2759"/>
<evidence type="ECO:0000313" key="3">
    <source>
        <dbReference type="Proteomes" id="UP000218209"/>
    </source>
</evidence>
<keyword evidence="3" id="KW-1185">Reference proteome</keyword>
<reference evidence="2 3" key="1">
    <citation type="submission" date="2017-03" db="EMBL/GenBank/DDBJ databases">
        <title>WGS assembly of Porphyra umbilicalis.</title>
        <authorList>
            <person name="Brawley S.H."/>
            <person name="Blouin N.A."/>
            <person name="Ficko-Blean E."/>
            <person name="Wheeler G.L."/>
            <person name="Lohr M."/>
            <person name="Goodson H.V."/>
            <person name="Jenkins J.W."/>
            <person name="Blaby-Haas C.E."/>
            <person name="Helliwell K.E."/>
            <person name="Chan C."/>
            <person name="Marriage T."/>
            <person name="Bhattacharya D."/>
            <person name="Klein A.S."/>
            <person name="Badis Y."/>
            <person name="Brodie J."/>
            <person name="Cao Y."/>
            <person name="Collen J."/>
            <person name="Dittami S.M."/>
            <person name="Gachon C.M."/>
            <person name="Green B.R."/>
            <person name="Karpowicz S."/>
            <person name="Kim J.W."/>
            <person name="Kudahl U."/>
            <person name="Lin S."/>
            <person name="Michel G."/>
            <person name="Mittag M."/>
            <person name="Olson B.J."/>
            <person name="Pangilinan J."/>
            <person name="Peng Y."/>
            <person name="Qiu H."/>
            <person name="Shu S."/>
            <person name="Singer J.T."/>
            <person name="Smith A.G."/>
            <person name="Sprecher B.N."/>
            <person name="Wagner V."/>
            <person name="Wang W."/>
            <person name="Wang Z.-Y."/>
            <person name="Yan J."/>
            <person name="Yarish C."/>
            <person name="Zoeuner-Riek S."/>
            <person name="Zhuang Y."/>
            <person name="Zou Y."/>
            <person name="Lindquist E.A."/>
            <person name="Grimwood J."/>
            <person name="Barry K."/>
            <person name="Rokhsar D.S."/>
            <person name="Schmutz J."/>
            <person name="Stiller J.W."/>
            <person name="Grossman A.R."/>
            <person name="Prochnik S.E."/>
        </authorList>
    </citation>
    <scope>NUCLEOTIDE SEQUENCE [LARGE SCALE GENOMIC DNA]</scope>
    <source>
        <strain evidence="2">4086291</strain>
    </source>
</reference>
<sequence>MSLKSAPPSPIGSGPEAQPGRPTTPYRQPARPPHRVLAVDAATGEARRVWGFPRGDAGFDDGGGSGGGGGARCAFAGPQGLAVEAATNILYAADTDHHAVRRVDLTSGAVTTVGGNGTQGYDYGAGKAGAAQRLPSPWDLAIANLPAGAGGRSLVVAMAGTHQLWALPLGAADAPTVPAGLAATHWTVSSGTGREAPRDARTAASTCWAPPSLLVADSESSSVRSMALGVAYPSRALVGGEDLLADNLFAFGDEDGRGGRARLQHPLAVAAATDGSGVAYVADSYNHKVKRLDVAGGAVASWVGAAKPGATDGAGSRAGFWEPGGLALSPDGATLYVADTNNGAIRRVDTASGSVTTLGVGGIGALLAASGGGAISGGLSPDARGT</sequence>
<dbReference type="PANTHER" id="PTHR46388:SF2">
    <property type="entry name" value="NHL REPEAT-CONTAINING PROTEIN 2"/>
    <property type="match status" value="1"/>
</dbReference>
<protein>
    <recommendedName>
        <fullName evidence="4">SMP-30/Gluconolactonase/LRE-like region domain-containing protein</fullName>
    </recommendedName>
</protein>
<dbReference type="PANTHER" id="PTHR46388">
    <property type="entry name" value="NHL REPEAT-CONTAINING PROTEIN 2"/>
    <property type="match status" value="1"/>
</dbReference>
<dbReference type="InterPro" id="IPR011042">
    <property type="entry name" value="6-blade_b-propeller_TolB-like"/>
</dbReference>
<evidence type="ECO:0000313" key="2">
    <source>
        <dbReference type="EMBL" id="OSX77895.1"/>
    </source>
</evidence>
<evidence type="ECO:0008006" key="4">
    <source>
        <dbReference type="Google" id="ProtNLM"/>
    </source>
</evidence>
<name>A0A1X6PAY5_PORUM</name>
<accession>A0A1X6PAY5</accession>